<evidence type="ECO:0000313" key="1">
    <source>
        <dbReference type="EMBL" id="GHJ26227.1"/>
    </source>
</evidence>
<accession>A0ABQ3TSA7</accession>
<gene>
    <name evidence="1" type="ORF">TPA0910_06600</name>
</gene>
<proteinExistence type="predicted"/>
<evidence type="ECO:0000313" key="2">
    <source>
        <dbReference type="Proteomes" id="UP001054854"/>
    </source>
</evidence>
<reference evidence="1" key="1">
    <citation type="submission" date="2024-05" db="EMBL/GenBank/DDBJ databases">
        <title>Whole genome shotgun sequence of Streptomyces hygroscopicus NBRC 113678.</title>
        <authorList>
            <person name="Komaki H."/>
            <person name="Tamura T."/>
        </authorList>
    </citation>
    <scope>NUCLEOTIDE SEQUENCE</scope>
    <source>
        <strain evidence="1">N11-34</strain>
    </source>
</reference>
<name>A0ABQ3TSA7_STRHY</name>
<protein>
    <submittedName>
        <fullName evidence="1">Uncharacterized protein</fullName>
    </submittedName>
</protein>
<dbReference type="EMBL" id="BNEK01000002">
    <property type="protein sequence ID" value="GHJ26227.1"/>
    <property type="molecule type" value="Genomic_DNA"/>
</dbReference>
<organism evidence="1 2">
    <name type="scientific">Streptomyces hygroscopicus</name>
    <dbReference type="NCBI Taxonomy" id="1912"/>
    <lineage>
        <taxon>Bacteria</taxon>
        <taxon>Bacillati</taxon>
        <taxon>Actinomycetota</taxon>
        <taxon>Actinomycetes</taxon>
        <taxon>Kitasatosporales</taxon>
        <taxon>Streptomycetaceae</taxon>
        <taxon>Streptomyces</taxon>
        <taxon>Streptomyces violaceusniger group</taxon>
    </lineage>
</organism>
<sequence>MLGEQRAEPVRVAGRVIGARPGPRPPDPFRVVQHGHRPGVGQHHGAALLGVGGVDREVRPAGLRHRQLGHHQFGRAGQDQGDHPLRSHALSDEVVGQPVGPALDLAEGPLMAVRQQGGRLGGAPRPRGEQLAERCAGYGAVRGVSRGRGLVRGVLGRGRRTG</sequence>
<keyword evidence="2" id="KW-1185">Reference proteome</keyword>
<comment type="caution">
    <text evidence="1">The sequence shown here is derived from an EMBL/GenBank/DDBJ whole genome shotgun (WGS) entry which is preliminary data.</text>
</comment>
<dbReference type="Proteomes" id="UP001054854">
    <property type="component" value="Unassembled WGS sequence"/>
</dbReference>